<evidence type="ECO:0000256" key="1">
    <source>
        <dbReference type="SAM" id="MobiDB-lite"/>
    </source>
</evidence>
<dbReference type="InterPro" id="IPR021514">
    <property type="entry name" value="DUF3176"/>
</dbReference>
<sequence>MHLVDSGVGRGFQLRRKPVAQQSTEDSNASHSERVPDSFSGHDLSPKLEPYRSPIDSGRNPWRINEGGYQSVPSATDVYHLETHDGPSNPAAAEESITRGLSPNDGAQNHGTGRSSLLSKALTPSSASSTAGASDSRRDPSRDISEKRDPKPDGDLLLSWNATLLSWWQELVWCAISLLSVCALYIVLRHYDNKPLPNWPSGLTLNTVIALLATVARSAFVIPVSEGLSQLKWLWYRKQRTLKDFQDFDAASRGPWGSLQLVKTTKGWPLSVISMVVLVTAMLTSALTQSSVTYPERQVPILPSSPVARLVRFWNPMTVSWYSPYIKGATYDASIQAGLSHDSNTLYPFDQPGCPTTECRWGVFSTLAICTKMWNMTDQVKYNYDGNSSRFVNAGTPNSLSLPNGASANFAPSLTGLVSLNNGQQSLLPPAEVPRSAFFNFTVIFTTTATTGAMEVMFYMCAQRYNVSVQNNVFSRTLIHSSAEVEEGTFRVPESTTSEEEVEVTTEAVTVPQEPGVAFPYGGTALTPLIESLGSAMNGTYPTTENERGRAPSRYLNVLDVVRRERNGTEKQLFEAVGNVTNNVARSLTNSLRDSLTTEQAYITGQAYVSETYVKVRWWWMTLISCQVVLSTIVLVVALIQARMAGLNVVKSSTFPAFFAIDSSDKKLLETRAAPMDIQEQNQDLGRERAGTMETSNARPRLGTCPGAERSEMLDVYDTDVRRRCDGDEWMTVGD</sequence>
<keyword evidence="2" id="KW-0472">Membrane</keyword>
<feature type="compositionally biased region" description="Basic and acidic residues" evidence="1">
    <location>
        <begin position="135"/>
        <end position="150"/>
    </location>
</feature>
<feature type="transmembrane region" description="Helical" evidence="2">
    <location>
        <begin position="618"/>
        <end position="640"/>
    </location>
</feature>
<feature type="compositionally biased region" description="Low complexity" evidence="1">
    <location>
        <begin position="115"/>
        <end position="134"/>
    </location>
</feature>
<feature type="compositionally biased region" description="Polar residues" evidence="1">
    <location>
        <begin position="20"/>
        <end position="30"/>
    </location>
</feature>
<keyword evidence="2" id="KW-1133">Transmembrane helix</keyword>
<keyword evidence="2" id="KW-0812">Transmembrane</keyword>
<keyword evidence="4" id="KW-1185">Reference proteome</keyword>
<dbReference type="PANTHER" id="PTHR35394">
    <property type="entry name" value="DUF3176 DOMAIN-CONTAINING PROTEIN"/>
    <property type="match status" value="1"/>
</dbReference>
<protein>
    <submittedName>
        <fullName evidence="3">Uncharacterized protein</fullName>
    </submittedName>
</protein>
<evidence type="ECO:0000256" key="2">
    <source>
        <dbReference type="SAM" id="Phobius"/>
    </source>
</evidence>
<evidence type="ECO:0000313" key="4">
    <source>
        <dbReference type="Proteomes" id="UP001281614"/>
    </source>
</evidence>
<name>A0AAE0D829_COLKA</name>
<comment type="caution">
    <text evidence="3">The sequence shown here is derived from an EMBL/GenBank/DDBJ whole genome shotgun (WGS) entry which is preliminary data.</text>
</comment>
<dbReference type="Pfam" id="PF11374">
    <property type="entry name" value="DUF3176"/>
    <property type="match status" value="1"/>
</dbReference>
<accession>A0AAE0D829</accession>
<feature type="region of interest" description="Disordered" evidence="1">
    <location>
        <begin position="1"/>
        <end position="150"/>
    </location>
</feature>
<dbReference type="PANTHER" id="PTHR35394:SF5">
    <property type="entry name" value="DUF3176 DOMAIN-CONTAINING PROTEIN"/>
    <property type="match status" value="1"/>
</dbReference>
<dbReference type="AlphaFoldDB" id="A0AAE0D829"/>
<gene>
    <name evidence="3" type="ORF">CKAH01_16731</name>
</gene>
<feature type="compositionally biased region" description="Polar residues" evidence="1">
    <location>
        <begin position="99"/>
        <end position="114"/>
    </location>
</feature>
<evidence type="ECO:0000313" key="3">
    <source>
        <dbReference type="EMBL" id="KAK2759188.1"/>
    </source>
</evidence>
<dbReference type="Proteomes" id="UP001281614">
    <property type="component" value="Unassembled WGS sequence"/>
</dbReference>
<organism evidence="3 4">
    <name type="scientific">Colletotrichum kahawae</name>
    <name type="common">Coffee berry disease fungus</name>
    <dbReference type="NCBI Taxonomy" id="34407"/>
    <lineage>
        <taxon>Eukaryota</taxon>
        <taxon>Fungi</taxon>
        <taxon>Dikarya</taxon>
        <taxon>Ascomycota</taxon>
        <taxon>Pezizomycotina</taxon>
        <taxon>Sordariomycetes</taxon>
        <taxon>Hypocreomycetidae</taxon>
        <taxon>Glomerellales</taxon>
        <taxon>Glomerellaceae</taxon>
        <taxon>Colletotrichum</taxon>
        <taxon>Colletotrichum gloeosporioides species complex</taxon>
    </lineage>
</organism>
<reference evidence="3" key="1">
    <citation type="submission" date="2023-02" db="EMBL/GenBank/DDBJ databases">
        <title>Colletotrichum kahawae CIFC_Que2 genome sequencing and assembly.</title>
        <authorList>
            <person name="Baroncelli R."/>
        </authorList>
    </citation>
    <scope>NUCLEOTIDE SEQUENCE</scope>
    <source>
        <strain evidence="3">CIFC_Que2</strain>
    </source>
</reference>
<proteinExistence type="predicted"/>
<dbReference type="EMBL" id="VYYT01000184">
    <property type="protein sequence ID" value="KAK2759188.1"/>
    <property type="molecule type" value="Genomic_DNA"/>
</dbReference>